<reference evidence="2" key="1">
    <citation type="submission" date="2025-08" db="UniProtKB">
        <authorList>
            <consortium name="Ensembl"/>
        </authorList>
    </citation>
    <scope>IDENTIFICATION</scope>
</reference>
<keyword evidence="3" id="KW-1185">Reference proteome</keyword>
<dbReference type="Proteomes" id="UP000694562">
    <property type="component" value="Unplaced"/>
</dbReference>
<dbReference type="Ensembl" id="ENSFTIT00000005129.1">
    <property type="protein sequence ID" value="ENSFTIP00000004885.1"/>
    <property type="gene ID" value="ENSFTIG00000003399.1"/>
</dbReference>
<name>A0A8C4TX48_FALTI</name>
<protein>
    <submittedName>
        <fullName evidence="2">Uncharacterized protein</fullName>
    </submittedName>
</protein>
<evidence type="ECO:0000313" key="3">
    <source>
        <dbReference type="Proteomes" id="UP000694562"/>
    </source>
</evidence>
<organism evidence="2 3">
    <name type="scientific">Falco tinnunculus</name>
    <name type="common">Common kestrel</name>
    <dbReference type="NCBI Taxonomy" id="100819"/>
    <lineage>
        <taxon>Eukaryota</taxon>
        <taxon>Metazoa</taxon>
        <taxon>Chordata</taxon>
        <taxon>Craniata</taxon>
        <taxon>Vertebrata</taxon>
        <taxon>Euteleostomi</taxon>
        <taxon>Archelosauria</taxon>
        <taxon>Archosauria</taxon>
        <taxon>Dinosauria</taxon>
        <taxon>Saurischia</taxon>
        <taxon>Theropoda</taxon>
        <taxon>Coelurosauria</taxon>
        <taxon>Aves</taxon>
        <taxon>Neognathae</taxon>
        <taxon>Neoaves</taxon>
        <taxon>Telluraves</taxon>
        <taxon>Australaves</taxon>
        <taxon>Falconiformes</taxon>
        <taxon>Falconidae</taxon>
        <taxon>Falco</taxon>
    </lineage>
</organism>
<reference evidence="2" key="2">
    <citation type="submission" date="2025-09" db="UniProtKB">
        <authorList>
            <consortium name="Ensembl"/>
        </authorList>
    </citation>
    <scope>IDENTIFICATION</scope>
</reference>
<feature type="region of interest" description="Disordered" evidence="1">
    <location>
        <begin position="25"/>
        <end position="48"/>
    </location>
</feature>
<sequence length="48" mass="4741">MPLAQLPEPWPAMELVHLDTEVTAGLASPAGLPGPPPRGAAGGGWGLG</sequence>
<accession>A0A8C4TX48</accession>
<proteinExistence type="predicted"/>
<evidence type="ECO:0000256" key="1">
    <source>
        <dbReference type="SAM" id="MobiDB-lite"/>
    </source>
</evidence>
<evidence type="ECO:0000313" key="2">
    <source>
        <dbReference type="Ensembl" id="ENSFTIP00000004885.1"/>
    </source>
</evidence>
<dbReference type="AlphaFoldDB" id="A0A8C4TX48"/>